<name>A0A7X0JXG9_9GAMM</name>
<dbReference type="EMBL" id="JACHHT010000003">
    <property type="protein sequence ID" value="MBB6523315.1"/>
    <property type="molecule type" value="Genomic_DNA"/>
</dbReference>
<reference evidence="1 2" key="1">
    <citation type="submission" date="2020-08" db="EMBL/GenBank/DDBJ databases">
        <title>Genomic Encyclopedia of Type Strains, Phase IV (KMG-IV): sequencing the most valuable type-strain genomes for metagenomic binning, comparative biology and taxonomic classification.</title>
        <authorList>
            <person name="Goeker M."/>
        </authorList>
    </citation>
    <scope>NUCLEOTIDE SEQUENCE [LARGE SCALE GENOMIC DNA]</scope>
    <source>
        <strain evidence="1 2">DSM 22368</strain>
    </source>
</reference>
<comment type="caution">
    <text evidence="1">The sequence shown here is derived from an EMBL/GenBank/DDBJ whole genome shotgun (WGS) entry which is preliminary data.</text>
</comment>
<dbReference type="GO" id="GO:0032259">
    <property type="term" value="P:methylation"/>
    <property type="evidence" value="ECO:0007669"/>
    <property type="project" value="UniProtKB-KW"/>
</dbReference>
<dbReference type="GO" id="GO:0008168">
    <property type="term" value="F:methyltransferase activity"/>
    <property type="evidence" value="ECO:0007669"/>
    <property type="project" value="UniProtKB-KW"/>
</dbReference>
<dbReference type="FunCoup" id="A0A7X0JXG9">
    <property type="interactions" value="21"/>
</dbReference>
<dbReference type="InterPro" id="IPR029063">
    <property type="entry name" value="SAM-dependent_MTases_sf"/>
</dbReference>
<dbReference type="Gene3D" id="3.40.50.150">
    <property type="entry name" value="Vaccinia Virus protein VP39"/>
    <property type="match status" value="1"/>
</dbReference>
<evidence type="ECO:0000313" key="2">
    <source>
        <dbReference type="Proteomes" id="UP000528457"/>
    </source>
</evidence>
<dbReference type="Pfam" id="PF13489">
    <property type="entry name" value="Methyltransf_23"/>
    <property type="match status" value="1"/>
</dbReference>
<dbReference type="SUPFAM" id="SSF53335">
    <property type="entry name" value="S-adenosyl-L-methionine-dependent methyltransferases"/>
    <property type="match status" value="1"/>
</dbReference>
<dbReference type="AlphaFoldDB" id="A0A7X0JXG9"/>
<sequence>MSSPEGDRNFDDLVEHFAGKIYGNHGQQGVVQKGRLRHAVIHRDLQAWVPGLYPTDGLQSQVQIQALNILDIGAGLGQWVSELAEQGHVLAYNDISSKMTEQARELARQKLTDEHFARCARWWSKPYQELQSDIKPCSQDLILCHALIEWLQEPEKLFPILFDWLKPGACLSFCHYNPAGKRLRNLIFGNFKAVEKELQGEHQKHSSARGGLTPTNPSSIQDIDGWWQMAGFECLQQSAIRVFSDYTLEKRGGLSSPESVFDMEMAMSQDPNFVHSARYRHMVLRKPR</sequence>
<gene>
    <name evidence="1" type="ORF">HNR48_003617</name>
</gene>
<keyword evidence="1" id="KW-0808">Transferase</keyword>
<dbReference type="Proteomes" id="UP000528457">
    <property type="component" value="Unassembled WGS sequence"/>
</dbReference>
<dbReference type="RefSeq" id="WP_166848235.1">
    <property type="nucleotide sequence ID" value="NZ_JAAONY010000003.1"/>
</dbReference>
<protein>
    <submittedName>
        <fullName evidence="1">S-adenosylmethionine-dependent methyltransferase</fullName>
    </submittedName>
</protein>
<keyword evidence="1" id="KW-0489">Methyltransferase</keyword>
<dbReference type="CDD" id="cd02440">
    <property type="entry name" value="AdoMet_MTases"/>
    <property type="match status" value="1"/>
</dbReference>
<keyword evidence="2" id="KW-1185">Reference proteome</keyword>
<dbReference type="InParanoid" id="A0A7X0JXG9"/>
<evidence type="ECO:0000313" key="1">
    <source>
        <dbReference type="EMBL" id="MBB6523315.1"/>
    </source>
</evidence>
<organism evidence="1 2">
    <name type="scientific">Pseudoteredinibacter isoporae</name>
    <dbReference type="NCBI Taxonomy" id="570281"/>
    <lineage>
        <taxon>Bacteria</taxon>
        <taxon>Pseudomonadati</taxon>
        <taxon>Pseudomonadota</taxon>
        <taxon>Gammaproteobacteria</taxon>
        <taxon>Cellvibrionales</taxon>
        <taxon>Cellvibrionaceae</taxon>
        <taxon>Pseudoteredinibacter</taxon>
    </lineage>
</organism>
<proteinExistence type="predicted"/>
<accession>A0A7X0JXG9</accession>